<dbReference type="RefSeq" id="WP_086571469.1">
    <property type="nucleotide sequence ID" value="NZ_CP071595.1"/>
</dbReference>
<dbReference type="PANTHER" id="PTHR46825:SF7">
    <property type="entry name" value="D-ALANYL-D-ALANINE CARBOXYPEPTIDASE"/>
    <property type="match status" value="1"/>
</dbReference>
<evidence type="ECO:0000259" key="3">
    <source>
        <dbReference type="Pfam" id="PF00144"/>
    </source>
</evidence>
<feature type="signal peptide" evidence="2">
    <location>
        <begin position="1"/>
        <end position="26"/>
    </location>
</feature>
<feature type="region of interest" description="Disordered" evidence="1">
    <location>
        <begin position="139"/>
        <end position="158"/>
    </location>
</feature>
<reference evidence="4 5" key="1">
    <citation type="submission" date="2021-03" db="EMBL/GenBank/DDBJ databases">
        <title>Streptomyces strains.</title>
        <authorList>
            <person name="Lund M.B."/>
            <person name="Toerring T."/>
        </authorList>
    </citation>
    <scope>NUCLEOTIDE SEQUENCE [LARGE SCALE GENOMIC DNA]</scope>
    <source>
        <strain evidence="4 5">KCC S-1010</strain>
    </source>
</reference>
<proteinExistence type="predicted"/>
<dbReference type="EMBL" id="CP071595">
    <property type="protein sequence ID" value="QSY49312.1"/>
    <property type="molecule type" value="Genomic_DNA"/>
</dbReference>
<evidence type="ECO:0000313" key="5">
    <source>
        <dbReference type="Proteomes" id="UP000671836"/>
    </source>
</evidence>
<evidence type="ECO:0000256" key="1">
    <source>
        <dbReference type="SAM" id="MobiDB-lite"/>
    </source>
</evidence>
<evidence type="ECO:0000256" key="2">
    <source>
        <dbReference type="SAM" id="SignalP"/>
    </source>
</evidence>
<keyword evidence="2" id="KW-0732">Signal</keyword>
<keyword evidence="5" id="KW-1185">Reference proteome</keyword>
<dbReference type="SUPFAM" id="SSF56601">
    <property type="entry name" value="beta-lactamase/transpeptidase-like"/>
    <property type="match status" value="1"/>
</dbReference>
<feature type="chain" id="PRO_5046641221" evidence="2">
    <location>
        <begin position="27"/>
        <end position="398"/>
    </location>
</feature>
<evidence type="ECO:0000313" key="4">
    <source>
        <dbReference type="EMBL" id="QSY49312.1"/>
    </source>
</evidence>
<dbReference type="InterPro" id="IPR050491">
    <property type="entry name" value="AmpC-like"/>
</dbReference>
<feature type="domain" description="Beta-lactamase-related" evidence="3">
    <location>
        <begin position="50"/>
        <end position="378"/>
    </location>
</feature>
<name>A0ABX7RNE8_9ACTN</name>
<dbReference type="InterPro" id="IPR001466">
    <property type="entry name" value="Beta-lactam-related"/>
</dbReference>
<organism evidence="4 5">
    <name type="scientific">Streptomyces griseocarneus</name>
    <dbReference type="NCBI Taxonomy" id="51201"/>
    <lineage>
        <taxon>Bacteria</taxon>
        <taxon>Bacillati</taxon>
        <taxon>Actinomycetota</taxon>
        <taxon>Actinomycetes</taxon>
        <taxon>Kitasatosporales</taxon>
        <taxon>Streptomycetaceae</taxon>
        <taxon>Streptomyces</taxon>
    </lineage>
</organism>
<dbReference type="InterPro" id="IPR012338">
    <property type="entry name" value="Beta-lactam/transpept-like"/>
</dbReference>
<dbReference type="Proteomes" id="UP000671836">
    <property type="component" value="Chromosome"/>
</dbReference>
<feature type="region of interest" description="Disordered" evidence="1">
    <location>
        <begin position="173"/>
        <end position="194"/>
    </location>
</feature>
<sequence>MRRSSALSLAAVTTAAVMLTMAPAQAETATSSGLDRAALNEAIHLRPGEGAAGAVAEVHKDGQTWQGTSGDLVTGKRIRTDAHFRIGSIAKPMEAVILLQLSAEGHIDLDQSVQHYLPGLLPEDRFKEPITVRQLLNHTSGLPQDFEGAPGTSPDQDIDRRFDYLTFDQIIQQTLRPEGRPGPGPRFSPGTKQEYNSFGYRVAGKLIEEVTGHSYQHEVTKRILKPLKMRETAPAAPGRSTPVPRPYLPGYLPRSNGELVDVNEQGGLPASMTSTTGDLDRFITGLFDGSLLRPAQATELFTVPRGTDNKPLPYANDSNCNTGPTKGTACYSVGLMSVPLPDGSILWGKTGSDPGYRSGVFASRDLNRRAVYALGTSSTDDQGAPAIGLRLALAAFGK</sequence>
<accession>A0ABX7RNE8</accession>
<dbReference type="Gene3D" id="3.40.710.10">
    <property type="entry name" value="DD-peptidase/beta-lactamase superfamily"/>
    <property type="match status" value="1"/>
</dbReference>
<gene>
    <name evidence="4" type="ORF">J3S04_30975</name>
</gene>
<protein>
    <submittedName>
        <fullName evidence="4">Beta-lactamase family protein</fullName>
    </submittedName>
</protein>
<dbReference type="PANTHER" id="PTHR46825">
    <property type="entry name" value="D-ALANYL-D-ALANINE-CARBOXYPEPTIDASE/ENDOPEPTIDASE AMPH"/>
    <property type="match status" value="1"/>
</dbReference>
<dbReference type="Pfam" id="PF00144">
    <property type="entry name" value="Beta-lactamase"/>
    <property type="match status" value="1"/>
</dbReference>